<gene>
    <name evidence="2" type="ORF">GM415_03435</name>
</gene>
<feature type="transmembrane region" description="Helical" evidence="1">
    <location>
        <begin position="61"/>
        <end position="86"/>
    </location>
</feature>
<evidence type="ECO:0008006" key="4">
    <source>
        <dbReference type="Google" id="ProtNLM"/>
    </source>
</evidence>
<dbReference type="SUPFAM" id="SSF52540">
    <property type="entry name" value="P-loop containing nucleoside triphosphate hydrolases"/>
    <property type="match status" value="1"/>
</dbReference>
<dbReference type="InterPro" id="IPR027417">
    <property type="entry name" value="P-loop_NTPase"/>
</dbReference>
<evidence type="ECO:0000313" key="2">
    <source>
        <dbReference type="EMBL" id="QGY39213.1"/>
    </source>
</evidence>
<dbReference type="EMBL" id="CP046400">
    <property type="protein sequence ID" value="QGY39213.1"/>
    <property type="molecule type" value="Genomic_DNA"/>
</dbReference>
<feature type="transmembrane region" description="Helical" evidence="1">
    <location>
        <begin position="6"/>
        <end position="23"/>
    </location>
</feature>
<organism evidence="2 3">
    <name type="scientific">Pseudodesulfovibrio cashew</name>
    <dbReference type="NCBI Taxonomy" id="2678688"/>
    <lineage>
        <taxon>Bacteria</taxon>
        <taxon>Pseudomonadati</taxon>
        <taxon>Thermodesulfobacteriota</taxon>
        <taxon>Desulfovibrionia</taxon>
        <taxon>Desulfovibrionales</taxon>
        <taxon>Desulfovibrionaceae</taxon>
    </lineage>
</organism>
<dbReference type="Pfam" id="PF13469">
    <property type="entry name" value="Sulfotransfer_3"/>
    <property type="match status" value="1"/>
</dbReference>
<name>A0A6I6JFA2_9BACT</name>
<dbReference type="RefSeq" id="WP_158946438.1">
    <property type="nucleotide sequence ID" value="NZ_CP046400.1"/>
</dbReference>
<dbReference type="KEGG" id="psel:GM415_03435"/>
<keyword evidence="1" id="KW-1133">Transmembrane helix</keyword>
<dbReference type="AlphaFoldDB" id="A0A6I6JFA2"/>
<reference evidence="2 3" key="1">
    <citation type="submission" date="2019-11" db="EMBL/GenBank/DDBJ databases">
        <authorList>
            <person name="Zheng R.K."/>
            <person name="Sun C.M."/>
        </authorList>
    </citation>
    <scope>NUCLEOTIDE SEQUENCE [LARGE SCALE GENOMIC DNA]</scope>
    <source>
        <strain evidence="2 3">SRB007</strain>
    </source>
</reference>
<evidence type="ECO:0000313" key="3">
    <source>
        <dbReference type="Proteomes" id="UP000428328"/>
    </source>
</evidence>
<feature type="transmembrane region" description="Helical" evidence="1">
    <location>
        <begin position="98"/>
        <end position="120"/>
    </location>
</feature>
<evidence type="ECO:0000256" key="1">
    <source>
        <dbReference type="SAM" id="Phobius"/>
    </source>
</evidence>
<dbReference type="Proteomes" id="UP000428328">
    <property type="component" value="Chromosome"/>
</dbReference>
<keyword evidence="1" id="KW-0812">Transmembrane</keyword>
<keyword evidence="3" id="KW-1185">Reference proteome</keyword>
<proteinExistence type="predicted"/>
<dbReference type="Gene3D" id="3.40.50.300">
    <property type="entry name" value="P-loop containing nucleotide triphosphate hydrolases"/>
    <property type="match status" value="1"/>
</dbReference>
<sequence>MLYVGVAILVLGFVVLLKAFGLVDKANRTIACSKESVDIIRNPGLGDDDKEKALQANSKQLFLLFFQLTLGCAAALLLPAAVVWGLDKAGLMSFDEVVAFTLSWEFLLGTTLLIVVLFYVMRKNKSDHDYEIRYSLFDRALHHIAFKAVIPQLSLADMEDSMFKDELAKAENKSPVFITGLPRGGTTLVLDMCFSLKEFAAHRYRDMPFLLVPMLWDKFSHKFQKGDEKRERAHGDGMMVSVDSPEALEEMVWKPFWKKQYGKDRIFPWGTKSDSAFDEFFDKHMQKIIALRQKATGAHCRYVSKNNLNISRVDYLTKTFPEAKVIIPYMHPLVQAQSLLKQHRNFLGIHKDDPFASTYMEGVGHYDFGDNIRPIDFNGWFDNRQFKDFNTMNFWIEYWTVAYGQLLSKAGGNVYLHSHEALCQDTENVLAKLADILDVDDREGFMKNEAMIWKTPPPEVSTEGIDPELLKRAEGLYKRLRANSLVPEDYPS</sequence>
<protein>
    <recommendedName>
        <fullName evidence="4">Sulfotransferase</fullName>
    </recommendedName>
</protein>
<accession>A0A6I6JFA2</accession>
<keyword evidence="1" id="KW-0472">Membrane</keyword>